<evidence type="ECO:0000313" key="8">
    <source>
        <dbReference type="EMBL" id="MCF2651151.1"/>
    </source>
</evidence>
<evidence type="ECO:0000256" key="4">
    <source>
        <dbReference type="ARBA" id="ARBA00022898"/>
    </source>
</evidence>
<dbReference type="InterPro" id="IPR015421">
    <property type="entry name" value="PyrdxlP-dep_Trfase_major"/>
</dbReference>
<evidence type="ECO:0000256" key="5">
    <source>
        <dbReference type="ARBA" id="ARBA00050776"/>
    </source>
</evidence>
<keyword evidence="9" id="KW-1185">Reference proteome</keyword>
<dbReference type="InterPro" id="IPR015422">
    <property type="entry name" value="PyrdxlP-dep_Trfase_small"/>
</dbReference>
<dbReference type="PANTHER" id="PTHR43586:SF4">
    <property type="entry name" value="ISOPENICILLIN N EPIMERASE"/>
    <property type="match status" value="1"/>
</dbReference>
<dbReference type="Proteomes" id="UP001299220">
    <property type="component" value="Unassembled WGS sequence"/>
</dbReference>
<dbReference type="EMBL" id="JAFBIT010000001">
    <property type="protein sequence ID" value="MCF2651151.1"/>
    <property type="molecule type" value="Genomic_DNA"/>
</dbReference>
<dbReference type="RefSeq" id="WP_235322093.1">
    <property type="nucleotide sequence ID" value="NZ_JAFBIT010000001.1"/>
</dbReference>
<protein>
    <recommendedName>
        <fullName evidence="3">cysteine desulfurase</fullName>
        <ecNumber evidence="3">2.8.1.7</ecNumber>
    </recommendedName>
</protein>
<dbReference type="InterPro" id="IPR020578">
    <property type="entry name" value="Aminotrans_V_PyrdxlP_BS"/>
</dbReference>
<evidence type="ECO:0000256" key="1">
    <source>
        <dbReference type="ARBA" id="ARBA00001933"/>
    </source>
</evidence>
<keyword evidence="8" id="KW-0032">Aminotransferase</keyword>
<comment type="similarity">
    <text evidence="2">Belongs to the class-V pyridoxal-phosphate-dependent aminotransferase family. Csd subfamily.</text>
</comment>
<dbReference type="Pfam" id="PF00266">
    <property type="entry name" value="Aminotran_5"/>
    <property type="match status" value="1"/>
</dbReference>
<evidence type="ECO:0000313" key="9">
    <source>
        <dbReference type="Proteomes" id="UP001299220"/>
    </source>
</evidence>
<sequence length="392" mass="42733">MIYLDNSATTYPKPLAVRRRMAEALERYGANPGRGGFRMSMDTAQAVYAVRQKAAALFNAEGPECVSFQPSCTQALNIVIQSLKRGDHVLVTDLEHNAVLRPLKAMEVEGVSFTVVPVTPCDNDATLDAFRRAIRENTRMFICTHASNVWGIRVPVERLAALAHVYGAEICVDCAQSGGVIPLDVTAGGIDYLCCAGHKGLYGTMGTGMLITKQGEKLRSLIQGGTGTLALQLEQPRDMPEYLESGTQNVPGILALGAGIDFVRAHGEDNLRQREMRHVRRVYDAFSRMQHVELYTPAPDMQYFAPVLGFNVRGMQSEAVGEVLAKRDIAVRCGFHCAPFAHRKMGTADDVHGGAVRVSPGAFTTDAQITELIRTVSALRAGTTAEKMHRQK</sequence>
<organism evidence="8 9">
    <name type="scientific">Anaeromassilibacillus senegalensis</name>
    <dbReference type="NCBI Taxonomy" id="1673717"/>
    <lineage>
        <taxon>Bacteria</taxon>
        <taxon>Bacillati</taxon>
        <taxon>Bacillota</taxon>
        <taxon>Clostridia</taxon>
        <taxon>Eubacteriales</taxon>
        <taxon>Acutalibacteraceae</taxon>
        <taxon>Anaeromassilibacillus</taxon>
    </lineage>
</organism>
<accession>A0ABS9CLC5</accession>
<dbReference type="GO" id="GO:0008483">
    <property type="term" value="F:transaminase activity"/>
    <property type="evidence" value="ECO:0007669"/>
    <property type="project" value="UniProtKB-KW"/>
</dbReference>
<dbReference type="PIRSF" id="PIRSF005572">
    <property type="entry name" value="NifS"/>
    <property type="match status" value="1"/>
</dbReference>
<dbReference type="Gene3D" id="3.40.640.10">
    <property type="entry name" value="Type I PLP-dependent aspartate aminotransferase-like (Major domain)"/>
    <property type="match status" value="1"/>
</dbReference>
<comment type="cofactor">
    <cofactor evidence="1 6">
        <name>pyridoxal 5'-phosphate</name>
        <dbReference type="ChEBI" id="CHEBI:597326"/>
    </cofactor>
</comment>
<evidence type="ECO:0000256" key="2">
    <source>
        <dbReference type="ARBA" id="ARBA00010447"/>
    </source>
</evidence>
<reference evidence="8 9" key="1">
    <citation type="submission" date="2020-12" db="EMBL/GenBank/DDBJ databases">
        <title>Whole genome sequences of gut porcine anaerobes.</title>
        <authorList>
            <person name="Kubasova T."/>
            <person name="Jahodarova E."/>
            <person name="Rychlik I."/>
        </authorList>
    </citation>
    <scope>NUCLEOTIDE SEQUENCE [LARGE SCALE GENOMIC DNA]</scope>
    <source>
        <strain evidence="8 9">An867</strain>
    </source>
</reference>
<comment type="caution">
    <text evidence="8">The sequence shown here is derived from an EMBL/GenBank/DDBJ whole genome shotgun (WGS) entry which is preliminary data.</text>
</comment>
<feature type="domain" description="Aminotransferase class V" evidence="7">
    <location>
        <begin position="2"/>
        <end position="372"/>
    </location>
</feature>
<keyword evidence="4" id="KW-0663">Pyridoxal phosphate</keyword>
<evidence type="ECO:0000256" key="3">
    <source>
        <dbReference type="ARBA" id="ARBA00012239"/>
    </source>
</evidence>
<gene>
    <name evidence="8" type="ORF">JQM67_00810</name>
</gene>
<comment type="catalytic activity">
    <reaction evidence="5">
        <text>(sulfur carrier)-H + L-cysteine = (sulfur carrier)-SH + L-alanine</text>
        <dbReference type="Rhea" id="RHEA:43892"/>
        <dbReference type="Rhea" id="RHEA-COMP:14737"/>
        <dbReference type="Rhea" id="RHEA-COMP:14739"/>
        <dbReference type="ChEBI" id="CHEBI:29917"/>
        <dbReference type="ChEBI" id="CHEBI:35235"/>
        <dbReference type="ChEBI" id="CHEBI:57972"/>
        <dbReference type="ChEBI" id="CHEBI:64428"/>
        <dbReference type="EC" id="2.8.1.7"/>
    </reaction>
</comment>
<proteinExistence type="inferred from homology"/>
<name>A0ABS9CLC5_9FIRM</name>
<dbReference type="InterPro" id="IPR015424">
    <property type="entry name" value="PyrdxlP-dep_Trfase"/>
</dbReference>
<dbReference type="EC" id="2.8.1.7" evidence="3"/>
<keyword evidence="8" id="KW-0808">Transferase</keyword>
<evidence type="ECO:0000256" key="6">
    <source>
        <dbReference type="RuleBase" id="RU004504"/>
    </source>
</evidence>
<dbReference type="InterPro" id="IPR016454">
    <property type="entry name" value="Cysteine_dSase"/>
</dbReference>
<dbReference type="SUPFAM" id="SSF53383">
    <property type="entry name" value="PLP-dependent transferases"/>
    <property type="match status" value="1"/>
</dbReference>
<dbReference type="InterPro" id="IPR000192">
    <property type="entry name" value="Aminotrans_V_dom"/>
</dbReference>
<evidence type="ECO:0000259" key="7">
    <source>
        <dbReference type="Pfam" id="PF00266"/>
    </source>
</evidence>
<dbReference type="PROSITE" id="PS00595">
    <property type="entry name" value="AA_TRANSFER_CLASS_5"/>
    <property type="match status" value="1"/>
</dbReference>
<dbReference type="Gene3D" id="3.90.1150.10">
    <property type="entry name" value="Aspartate Aminotransferase, domain 1"/>
    <property type="match status" value="1"/>
</dbReference>
<dbReference type="PANTHER" id="PTHR43586">
    <property type="entry name" value="CYSTEINE DESULFURASE"/>
    <property type="match status" value="1"/>
</dbReference>